<dbReference type="Proteomes" id="UP000054928">
    <property type="component" value="Unassembled WGS sequence"/>
</dbReference>
<protein>
    <submittedName>
        <fullName evidence="1">Uncharacterized protein</fullName>
    </submittedName>
</protein>
<accession>A0A0P1A6Q3</accession>
<sequence length="60" mass="6856">MTILSEETLHKNGVTVWLSYARKLKYITIAAEDYRDTSVSDGQYHVAYSQQDVVFVIVSD</sequence>
<reference evidence="2" key="1">
    <citation type="submission" date="2014-09" db="EMBL/GenBank/DDBJ databases">
        <authorList>
            <person name="Sharma Rahul"/>
            <person name="Thines Marco"/>
        </authorList>
    </citation>
    <scope>NUCLEOTIDE SEQUENCE [LARGE SCALE GENOMIC DNA]</scope>
</reference>
<name>A0A0P1A6Q3_PLAHL</name>
<evidence type="ECO:0000313" key="2">
    <source>
        <dbReference type="Proteomes" id="UP000054928"/>
    </source>
</evidence>
<dbReference type="AlphaFoldDB" id="A0A0P1A6Q3"/>
<organism evidence="1 2">
    <name type="scientific">Plasmopara halstedii</name>
    <name type="common">Downy mildew of sunflower</name>
    <dbReference type="NCBI Taxonomy" id="4781"/>
    <lineage>
        <taxon>Eukaryota</taxon>
        <taxon>Sar</taxon>
        <taxon>Stramenopiles</taxon>
        <taxon>Oomycota</taxon>
        <taxon>Peronosporomycetes</taxon>
        <taxon>Peronosporales</taxon>
        <taxon>Peronosporaceae</taxon>
        <taxon>Plasmopara</taxon>
    </lineage>
</organism>
<keyword evidence="2" id="KW-1185">Reference proteome</keyword>
<evidence type="ECO:0000313" key="1">
    <source>
        <dbReference type="EMBL" id="CEG36289.1"/>
    </source>
</evidence>
<dbReference type="EMBL" id="CCYD01000178">
    <property type="protein sequence ID" value="CEG36289.1"/>
    <property type="molecule type" value="Genomic_DNA"/>
</dbReference>
<dbReference type="GeneID" id="36397253"/>
<dbReference type="RefSeq" id="XP_024572658.1">
    <property type="nucleotide sequence ID" value="XM_024719157.1"/>
</dbReference>
<proteinExistence type="predicted"/>